<dbReference type="Proteomes" id="UP001497623">
    <property type="component" value="Unassembled WGS sequence"/>
</dbReference>
<evidence type="ECO:0000313" key="2">
    <source>
        <dbReference type="Proteomes" id="UP001497623"/>
    </source>
</evidence>
<reference evidence="1 2" key="1">
    <citation type="submission" date="2024-05" db="EMBL/GenBank/DDBJ databases">
        <authorList>
            <person name="Wallberg A."/>
        </authorList>
    </citation>
    <scope>NUCLEOTIDE SEQUENCE [LARGE SCALE GENOMIC DNA]</scope>
</reference>
<dbReference type="EMBL" id="CAXKWB010006464">
    <property type="protein sequence ID" value="CAL4082909.1"/>
    <property type="molecule type" value="Genomic_DNA"/>
</dbReference>
<comment type="caution">
    <text evidence="1">The sequence shown here is derived from an EMBL/GenBank/DDBJ whole genome shotgun (WGS) entry which is preliminary data.</text>
</comment>
<organism evidence="1 2">
    <name type="scientific">Meganyctiphanes norvegica</name>
    <name type="common">Northern krill</name>
    <name type="synonym">Thysanopoda norvegica</name>
    <dbReference type="NCBI Taxonomy" id="48144"/>
    <lineage>
        <taxon>Eukaryota</taxon>
        <taxon>Metazoa</taxon>
        <taxon>Ecdysozoa</taxon>
        <taxon>Arthropoda</taxon>
        <taxon>Crustacea</taxon>
        <taxon>Multicrustacea</taxon>
        <taxon>Malacostraca</taxon>
        <taxon>Eumalacostraca</taxon>
        <taxon>Eucarida</taxon>
        <taxon>Euphausiacea</taxon>
        <taxon>Euphausiidae</taxon>
        <taxon>Meganyctiphanes</taxon>
    </lineage>
</organism>
<accession>A0AAV2QIZ4</accession>
<proteinExistence type="predicted"/>
<evidence type="ECO:0000313" key="1">
    <source>
        <dbReference type="EMBL" id="CAL4082909.1"/>
    </source>
</evidence>
<name>A0AAV2QIZ4_MEGNR</name>
<sequence>MSYSQLIKATPLIKSAYNHIDGSKPDIIKQVTWGTEELKSLLPYLFTEKPSRKMEARMHLTNLLDNKSLINTEHISKITIQILQYYQITNTELIDFCVDQDLFRELYGKGRCFCELSRQYALSSVTGYGYDNGTFSFHKECCFVTWLASTYNMKLEKDTKIKISK</sequence>
<dbReference type="AlphaFoldDB" id="A0AAV2QIZ4"/>
<keyword evidence="2" id="KW-1185">Reference proteome</keyword>
<gene>
    <name evidence="1" type="ORF">MNOR_LOCUS12025</name>
</gene>
<protein>
    <submittedName>
        <fullName evidence="1">Uncharacterized protein</fullName>
    </submittedName>
</protein>